<feature type="active site" evidence="1">
    <location>
        <position position="28"/>
    </location>
</feature>
<name>A0A7J3QEU4_9CREN</name>
<proteinExistence type="inferred from homology"/>
<feature type="active site" evidence="1">
    <location>
        <position position="46"/>
    </location>
</feature>
<keyword evidence="1" id="KW-0378">Hydrolase</keyword>
<comment type="catalytic activity">
    <reaction evidence="1">
        <text>an acyl phosphate + H2O = a carboxylate + phosphate + H(+)</text>
        <dbReference type="Rhea" id="RHEA:14965"/>
        <dbReference type="ChEBI" id="CHEBI:15377"/>
        <dbReference type="ChEBI" id="CHEBI:15378"/>
        <dbReference type="ChEBI" id="CHEBI:29067"/>
        <dbReference type="ChEBI" id="CHEBI:43474"/>
        <dbReference type="ChEBI" id="CHEBI:59918"/>
        <dbReference type="EC" id="3.6.1.7"/>
    </reaction>
</comment>
<reference evidence="4" key="1">
    <citation type="journal article" date="2020" name="mSystems">
        <title>Genome- and Community-Level Interaction Insights into Carbon Utilization and Element Cycling Functions of Hydrothermarchaeota in Hydrothermal Sediment.</title>
        <authorList>
            <person name="Zhou Z."/>
            <person name="Liu Y."/>
            <person name="Xu W."/>
            <person name="Pan J."/>
            <person name="Luo Z.H."/>
            <person name="Li M."/>
        </authorList>
    </citation>
    <scope>NUCLEOTIDE SEQUENCE [LARGE SCALE GENOMIC DNA]</scope>
    <source>
        <strain evidence="4">SpSt-721</strain>
    </source>
</reference>
<evidence type="ECO:0000256" key="2">
    <source>
        <dbReference type="RuleBase" id="RU004168"/>
    </source>
</evidence>
<dbReference type="PROSITE" id="PS51160">
    <property type="entry name" value="ACYLPHOSPHATASE_3"/>
    <property type="match status" value="1"/>
</dbReference>
<dbReference type="InterPro" id="IPR051060">
    <property type="entry name" value="Carbamoyltrans_HypF-like"/>
</dbReference>
<dbReference type="GO" id="GO:0003998">
    <property type="term" value="F:acylphosphatase activity"/>
    <property type="evidence" value="ECO:0007669"/>
    <property type="project" value="UniProtKB-EC"/>
</dbReference>
<dbReference type="EMBL" id="DTET01000222">
    <property type="protein sequence ID" value="HGV67005.1"/>
    <property type="molecule type" value="Genomic_DNA"/>
</dbReference>
<dbReference type="Pfam" id="PF00708">
    <property type="entry name" value="Acylphosphatase"/>
    <property type="match status" value="1"/>
</dbReference>
<accession>A0A7J3QEU4</accession>
<dbReference type="EC" id="3.6.1.7" evidence="1"/>
<comment type="caution">
    <text evidence="4">The sequence shown here is derived from an EMBL/GenBank/DDBJ whole genome shotgun (WGS) entry which is preliminary data.</text>
</comment>
<organism evidence="4">
    <name type="scientific">Ignisphaera aggregans</name>
    <dbReference type="NCBI Taxonomy" id="334771"/>
    <lineage>
        <taxon>Archaea</taxon>
        <taxon>Thermoproteota</taxon>
        <taxon>Thermoprotei</taxon>
        <taxon>Desulfurococcales</taxon>
        <taxon>Desulfurococcaceae</taxon>
        <taxon>Ignisphaera</taxon>
    </lineage>
</organism>
<dbReference type="InterPro" id="IPR001792">
    <property type="entry name" value="Acylphosphatase-like_dom"/>
</dbReference>
<dbReference type="PANTHER" id="PTHR42959:SF1">
    <property type="entry name" value="CARBAMOYLTRANSFERASE HYPF"/>
    <property type="match status" value="1"/>
</dbReference>
<dbReference type="Gene3D" id="3.30.70.100">
    <property type="match status" value="1"/>
</dbReference>
<dbReference type="GO" id="GO:0051604">
    <property type="term" value="P:protein maturation"/>
    <property type="evidence" value="ECO:0007669"/>
    <property type="project" value="TreeGrafter"/>
</dbReference>
<dbReference type="InterPro" id="IPR036046">
    <property type="entry name" value="Acylphosphatase-like_dom_sf"/>
</dbReference>
<dbReference type="GO" id="GO:0016743">
    <property type="term" value="F:carboxyl- or carbamoyltransferase activity"/>
    <property type="evidence" value="ECO:0007669"/>
    <property type="project" value="TreeGrafter"/>
</dbReference>
<feature type="domain" description="Acylphosphatase-like" evidence="3">
    <location>
        <begin position="13"/>
        <end position="100"/>
    </location>
</feature>
<dbReference type="GO" id="GO:0008270">
    <property type="term" value="F:zinc ion binding"/>
    <property type="evidence" value="ECO:0007669"/>
    <property type="project" value="TreeGrafter"/>
</dbReference>
<sequence>MAQNMTLHFENKALSIILCGEVKGVGFRRYVWRVAKALNLKGYVENVSGRDCVKIYIEGDVDIINEFKNRITVNRVYRIDHIETLEHIYTGRYNDFTIVKCVGEEEY</sequence>
<evidence type="ECO:0000259" key="3">
    <source>
        <dbReference type="PROSITE" id="PS51160"/>
    </source>
</evidence>
<dbReference type="SUPFAM" id="SSF54975">
    <property type="entry name" value="Acylphosphatase/BLUF domain-like"/>
    <property type="match status" value="1"/>
</dbReference>
<protein>
    <recommendedName>
        <fullName evidence="1">acylphosphatase</fullName>
        <ecNumber evidence="1">3.6.1.7</ecNumber>
    </recommendedName>
</protein>
<dbReference type="PANTHER" id="PTHR42959">
    <property type="entry name" value="CARBAMOYLTRANSFERASE"/>
    <property type="match status" value="1"/>
</dbReference>
<evidence type="ECO:0000256" key="1">
    <source>
        <dbReference type="PROSITE-ProRule" id="PRU00520"/>
    </source>
</evidence>
<dbReference type="AlphaFoldDB" id="A0A7J3QEU4"/>
<gene>
    <name evidence="4" type="ORF">ENV02_04230</name>
</gene>
<comment type="similarity">
    <text evidence="2">Belongs to the acylphosphatase family.</text>
</comment>
<evidence type="ECO:0000313" key="4">
    <source>
        <dbReference type="EMBL" id="HGV67005.1"/>
    </source>
</evidence>